<dbReference type="RefSeq" id="WP_358132485.1">
    <property type="nucleotide sequence ID" value="NZ_JBFALK010000005.1"/>
</dbReference>
<proteinExistence type="predicted"/>
<evidence type="ECO:0000256" key="3">
    <source>
        <dbReference type="ARBA" id="ARBA00023121"/>
    </source>
</evidence>
<keyword evidence="6" id="KW-1185">Reference proteome</keyword>
<keyword evidence="3" id="KW-0446">Lipid-binding</keyword>
<dbReference type="EMBL" id="JBFALK010000005">
    <property type="protein sequence ID" value="MEV0969369.1"/>
    <property type="molecule type" value="Genomic_DNA"/>
</dbReference>
<comment type="subcellular location">
    <subcellularLocation>
        <location evidence="1">Golgi apparatus membrane</location>
        <topology evidence="1">Peripheral membrane protein</topology>
        <orientation evidence="1">Cytoplasmic side</orientation>
    </subcellularLocation>
</comment>
<evidence type="ECO:0000256" key="2">
    <source>
        <dbReference type="ARBA" id="ARBA00023034"/>
    </source>
</evidence>
<dbReference type="InterPro" id="IPR038261">
    <property type="entry name" value="GPP34-like_sf"/>
</dbReference>
<protein>
    <submittedName>
        <fullName evidence="5">GPP34 family phosphoprotein</fullName>
    </submittedName>
</protein>
<accession>A0ABV3GCK1</accession>
<reference evidence="5 6" key="1">
    <citation type="submission" date="2024-06" db="EMBL/GenBank/DDBJ databases">
        <title>The Natural Products Discovery Center: Release of the First 8490 Sequenced Strains for Exploring Actinobacteria Biosynthetic Diversity.</title>
        <authorList>
            <person name="Kalkreuter E."/>
            <person name="Kautsar S.A."/>
            <person name="Yang D."/>
            <person name="Bader C.D."/>
            <person name="Teijaro C.N."/>
            <person name="Fluegel L."/>
            <person name="Davis C.M."/>
            <person name="Simpson J.R."/>
            <person name="Lauterbach L."/>
            <person name="Steele A.D."/>
            <person name="Gui C."/>
            <person name="Meng S."/>
            <person name="Li G."/>
            <person name="Viehrig K."/>
            <person name="Ye F."/>
            <person name="Su P."/>
            <person name="Kiefer A.F."/>
            <person name="Nichols A."/>
            <person name="Cepeda A.J."/>
            <person name="Yan W."/>
            <person name="Fan B."/>
            <person name="Jiang Y."/>
            <person name="Adhikari A."/>
            <person name="Zheng C.-J."/>
            <person name="Schuster L."/>
            <person name="Cowan T.M."/>
            <person name="Smanski M.J."/>
            <person name="Chevrette M.G."/>
            <person name="De Carvalho L.P.S."/>
            <person name="Shen B."/>
        </authorList>
    </citation>
    <scope>NUCLEOTIDE SEQUENCE [LARGE SCALE GENOMIC DNA]</scope>
    <source>
        <strain evidence="5 6">NPDC050100</strain>
    </source>
</reference>
<dbReference type="Proteomes" id="UP001551675">
    <property type="component" value="Unassembled WGS sequence"/>
</dbReference>
<evidence type="ECO:0000313" key="5">
    <source>
        <dbReference type="EMBL" id="MEV0969369.1"/>
    </source>
</evidence>
<keyword evidence="4" id="KW-0472">Membrane</keyword>
<dbReference type="Gene3D" id="1.10.3630.10">
    <property type="entry name" value="yeast vps74-n-term truncation variant domain like"/>
    <property type="match status" value="1"/>
</dbReference>
<evidence type="ECO:0000256" key="4">
    <source>
        <dbReference type="ARBA" id="ARBA00023136"/>
    </source>
</evidence>
<gene>
    <name evidence="5" type="ORF">AB0I59_12100</name>
</gene>
<comment type="caution">
    <text evidence="5">The sequence shown here is derived from an EMBL/GenBank/DDBJ whole genome shotgun (WGS) entry which is preliminary data.</text>
</comment>
<name>A0ABV3GCK1_MICGL</name>
<dbReference type="InterPro" id="IPR008628">
    <property type="entry name" value="GPP34-like"/>
</dbReference>
<evidence type="ECO:0000256" key="1">
    <source>
        <dbReference type="ARBA" id="ARBA00004255"/>
    </source>
</evidence>
<organism evidence="5 6">
    <name type="scientific">Microtetraspora glauca</name>
    <dbReference type="NCBI Taxonomy" id="1996"/>
    <lineage>
        <taxon>Bacteria</taxon>
        <taxon>Bacillati</taxon>
        <taxon>Actinomycetota</taxon>
        <taxon>Actinomycetes</taxon>
        <taxon>Streptosporangiales</taxon>
        <taxon>Streptosporangiaceae</taxon>
        <taxon>Microtetraspora</taxon>
    </lineage>
</organism>
<evidence type="ECO:0000313" key="6">
    <source>
        <dbReference type="Proteomes" id="UP001551675"/>
    </source>
</evidence>
<keyword evidence="2" id="KW-0333">Golgi apparatus</keyword>
<sequence length="212" mass="23228">MNRLPLYQDLYLIAHDQAGKPLINQPSLSLGLAGAVLLDLALTGRLDITHGRLAVYDRNPIGDMVADSLVPLILRDRTNRDTRFWIRKVAEDIYDRTCGGLVAAGVLTRVTRRRMGVMSQTRYPPTDVAPLVRARSGVRNAVEAVEQPDARCAALCGLVGVLRVEAALHLAQPSGQLVGRLRSIAREYPRPVNEVIGMVETLISEAAVALYR</sequence>
<dbReference type="Pfam" id="PF05719">
    <property type="entry name" value="GPP34"/>
    <property type="match status" value="1"/>
</dbReference>